<evidence type="ECO:0000313" key="4">
    <source>
        <dbReference type="EMBL" id="VDM24780.1"/>
    </source>
</evidence>
<dbReference type="GO" id="GO:0005881">
    <property type="term" value="C:cytoplasmic microtubule"/>
    <property type="evidence" value="ECO:0007669"/>
    <property type="project" value="TreeGrafter"/>
</dbReference>
<dbReference type="Gene3D" id="1.20.920.20">
    <property type="match status" value="2"/>
</dbReference>
<sequence>MRNPPPAVKMALEAICLLLGEKSTDWRQILTIIVKDSFVPSILNFDTEEITDSIRETMKKKYIENPEFNYEKVNRASTACGPMVKWAIAQIGYADILKKVEPLRDELKALEDAASANEKKAEDVEATIGALEKSIAKYKDEYAVLISQAQSIKADLASVEAKVERSVALIKSLSSERTRWEAGSETFKSQMATIIGDCLLSSAFMAYAGYFDQSLRLSLVSSWAVHLNAAGIQFRPDLARVEYLSTPDERLRWQASVLPDDELSVENAIILRRFNRYPLIIDPSGQAIEFLMEEYKSKKIAKTSFLDDAFRKTLESSLRFGTPLLVQDVESYDPILN</sequence>
<dbReference type="GO" id="GO:1904115">
    <property type="term" value="C:axon cytoplasm"/>
    <property type="evidence" value="ECO:0007669"/>
    <property type="project" value="GOC"/>
</dbReference>
<accession>A0A0R3WUE7</accession>
<dbReference type="PANTHER" id="PTHR10676">
    <property type="entry name" value="DYNEIN HEAVY CHAIN FAMILY PROTEIN"/>
    <property type="match status" value="1"/>
</dbReference>
<feature type="domain" description="Dynein heavy chain ATP-binding dynein motor region" evidence="3">
    <location>
        <begin position="252"/>
        <end position="337"/>
    </location>
</feature>
<dbReference type="AlphaFoldDB" id="A0A0R3WUE7"/>
<gene>
    <name evidence="4" type="ORF">TTAC_LOCUS4371</name>
</gene>
<dbReference type="GO" id="GO:0008569">
    <property type="term" value="F:minus-end-directed microtubule motor activity"/>
    <property type="evidence" value="ECO:0007669"/>
    <property type="project" value="TreeGrafter"/>
</dbReference>
<dbReference type="EMBL" id="UYWX01004249">
    <property type="protein sequence ID" value="VDM24780.1"/>
    <property type="molecule type" value="Genomic_DNA"/>
</dbReference>
<protein>
    <submittedName>
        <fullName evidence="6">MT domain-containing protein</fullName>
    </submittedName>
</protein>
<dbReference type="PANTHER" id="PTHR10676:SF314">
    <property type="entry name" value="CYTOPLASMIC DYNEIN 1 HEAVY CHAIN 1"/>
    <property type="match status" value="1"/>
</dbReference>
<name>A0A0R3WUE7_HYDTA</name>
<dbReference type="WBParaSite" id="TTAC_0000438701-mRNA-1">
    <property type="protein sequence ID" value="TTAC_0000438701-mRNA-1"/>
    <property type="gene ID" value="TTAC_0000438701"/>
</dbReference>
<dbReference type="InterPro" id="IPR026983">
    <property type="entry name" value="DHC"/>
</dbReference>
<dbReference type="Pfam" id="PF12777">
    <property type="entry name" value="MT"/>
    <property type="match status" value="1"/>
</dbReference>
<organism evidence="6">
    <name type="scientific">Hydatigena taeniaeformis</name>
    <name type="common">Feline tapeworm</name>
    <name type="synonym">Taenia taeniaeformis</name>
    <dbReference type="NCBI Taxonomy" id="6205"/>
    <lineage>
        <taxon>Eukaryota</taxon>
        <taxon>Metazoa</taxon>
        <taxon>Spiralia</taxon>
        <taxon>Lophotrochozoa</taxon>
        <taxon>Platyhelminthes</taxon>
        <taxon>Cestoda</taxon>
        <taxon>Eucestoda</taxon>
        <taxon>Cyclophyllidea</taxon>
        <taxon>Taeniidae</taxon>
        <taxon>Hydatigera</taxon>
    </lineage>
</organism>
<reference evidence="4 5" key="2">
    <citation type="submission" date="2018-11" db="EMBL/GenBank/DDBJ databases">
        <authorList>
            <consortium name="Pathogen Informatics"/>
        </authorList>
    </citation>
    <scope>NUCLEOTIDE SEQUENCE [LARGE SCALE GENOMIC DNA]</scope>
</reference>
<dbReference type="GO" id="GO:0005868">
    <property type="term" value="C:cytoplasmic dynein complex"/>
    <property type="evidence" value="ECO:0007669"/>
    <property type="project" value="TreeGrafter"/>
</dbReference>
<dbReference type="GO" id="GO:0031122">
    <property type="term" value="P:cytoplasmic microtubule organization"/>
    <property type="evidence" value="ECO:0007669"/>
    <property type="project" value="TreeGrafter"/>
</dbReference>
<dbReference type="InterPro" id="IPR027417">
    <property type="entry name" value="P-loop_NTPase"/>
</dbReference>
<dbReference type="OrthoDB" id="14187at2759"/>
<dbReference type="GO" id="GO:0005938">
    <property type="term" value="C:cell cortex"/>
    <property type="evidence" value="ECO:0007669"/>
    <property type="project" value="TreeGrafter"/>
</dbReference>
<dbReference type="Gene3D" id="3.40.50.300">
    <property type="entry name" value="P-loop containing nucleotide triphosphate hydrolases"/>
    <property type="match status" value="1"/>
</dbReference>
<evidence type="ECO:0000256" key="1">
    <source>
        <dbReference type="SAM" id="Coils"/>
    </source>
</evidence>
<dbReference type="STRING" id="6205.A0A0R3WUE7"/>
<evidence type="ECO:0000313" key="6">
    <source>
        <dbReference type="WBParaSite" id="TTAC_0000438701-mRNA-1"/>
    </source>
</evidence>
<evidence type="ECO:0000259" key="3">
    <source>
        <dbReference type="Pfam" id="PF12781"/>
    </source>
</evidence>
<evidence type="ECO:0000313" key="5">
    <source>
        <dbReference type="Proteomes" id="UP000274429"/>
    </source>
</evidence>
<dbReference type="InterPro" id="IPR035706">
    <property type="entry name" value="AAA_9"/>
</dbReference>
<dbReference type="GO" id="GO:0051959">
    <property type="term" value="F:dynein light intermediate chain binding"/>
    <property type="evidence" value="ECO:0007669"/>
    <property type="project" value="InterPro"/>
</dbReference>
<dbReference type="Pfam" id="PF12781">
    <property type="entry name" value="AAA_9"/>
    <property type="match status" value="1"/>
</dbReference>
<dbReference type="GO" id="GO:0007052">
    <property type="term" value="P:mitotic spindle organization"/>
    <property type="evidence" value="ECO:0007669"/>
    <property type="project" value="TreeGrafter"/>
</dbReference>
<feature type="domain" description="Dynein heavy chain coiled coil stalk" evidence="2">
    <location>
        <begin position="23"/>
        <end position="221"/>
    </location>
</feature>
<dbReference type="InterPro" id="IPR024743">
    <property type="entry name" value="Dynein_HC_stalk"/>
</dbReference>
<keyword evidence="1" id="KW-0175">Coiled coil</keyword>
<keyword evidence="5" id="KW-1185">Reference proteome</keyword>
<dbReference type="GO" id="GO:0007097">
    <property type="term" value="P:nuclear migration"/>
    <property type="evidence" value="ECO:0007669"/>
    <property type="project" value="TreeGrafter"/>
</dbReference>
<proteinExistence type="predicted"/>
<dbReference type="GO" id="GO:0008090">
    <property type="term" value="P:retrograde axonal transport"/>
    <property type="evidence" value="ECO:0007669"/>
    <property type="project" value="TreeGrafter"/>
</dbReference>
<feature type="coiled-coil region" evidence="1">
    <location>
        <begin position="93"/>
        <end position="141"/>
    </location>
</feature>
<evidence type="ECO:0000259" key="2">
    <source>
        <dbReference type="Pfam" id="PF12777"/>
    </source>
</evidence>
<reference evidence="6" key="1">
    <citation type="submission" date="2017-02" db="UniProtKB">
        <authorList>
            <consortium name="WormBaseParasite"/>
        </authorList>
    </citation>
    <scope>IDENTIFICATION</scope>
</reference>
<dbReference type="Proteomes" id="UP000274429">
    <property type="component" value="Unassembled WGS sequence"/>
</dbReference>
<dbReference type="GO" id="GO:0045505">
    <property type="term" value="F:dynein intermediate chain binding"/>
    <property type="evidence" value="ECO:0007669"/>
    <property type="project" value="InterPro"/>
</dbReference>